<sequence length="604" mass="68037">MKVAVIGGGPSGLVTLKYLLEAHKFFPIAPIEARLFESETSVGGTFKHRTYEDAEMVSSKQLTTFSDFRCPLDALDFLPTEVYCDYLKDYCSNFKLWPHIRLSTKVVNIRRDDEIGHIISYTFITSNMVEEWACDAVALCTGLHVIPNIPHIPGINAIPEKIHSSEFKNRSQLGVGRDVLILGSGETGMDLGYLAVTSPTKSVTLSHRDGFLCAPKAISTSCQLLLLTRFQRVPDPVILSGLFGVSKQLNVPVDVSSASLFDTAYVHPILDNSPLLWAYYDRFIKYTLWMVSGTKHGLDQWVGGISNQRYHASKIFFNKSNKAMPYISAPYRQRSILNDFRSRILQVPIADTGGRHIDLAPWPEFIDDEGIVHFKDNGRREAQIMQEKVVKPDLLIFATGYKQEFSFSDSNYPTPAQADIRSIWKSGDESVGFIGFVRPSFGAIPPLAELQAQLWILALLKRLPHPLQPETNYRLHVSPKSRIQYGVDHESYAYQLAIDMESAPSFFQVLARGWKMTLVWALGANFNAKFRLVGPWAWYGAWEVLEGECWETITRRGGFFGHVTLSGLPMLVFGSISLGLYLWCGLVEFLRELGRFGKKDKKIE</sequence>
<keyword evidence="4" id="KW-0521">NADP</keyword>
<comment type="similarity">
    <text evidence="1">Belongs to the FMO family.</text>
</comment>
<dbReference type="Gene3D" id="3.50.50.60">
    <property type="entry name" value="FAD/NAD(P)-binding domain"/>
    <property type="match status" value="1"/>
</dbReference>
<keyword evidence="6" id="KW-0472">Membrane</keyword>
<dbReference type="PIRSF" id="PIRSF000332">
    <property type="entry name" value="FMO"/>
    <property type="match status" value="1"/>
</dbReference>
<dbReference type="InterPro" id="IPR020946">
    <property type="entry name" value="Flavin_mOase-like"/>
</dbReference>
<feature type="transmembrane region" description="Helical" evidence="6">
    <location>
        <begin position="570"/>
        <end position="590"/>
    </location>
</feature>
<dbReference type="Pfam" id="PF00743">
    <property type="entry name" value="FMO-like"/>
    <property type="match status" value="1"/>
</dbReference>
<reference evidence="7 8" key="1">
    <citation type="submission" date="2016-04" db="EMBL/GenBank/DDBJ databases">
        <title>A degradative enzymes factory behind the ericoid mycorrhizal symbiosis.</title>
        <authorList>
            <consortium name="DOE Joint Genome Institute"/>
            <person name="Martino E."/>
            <person name="Morin E."/>
            <person name="Grelet G."/>
            <person name="Kuo A."/>
            <person name="Kohler A."/>
            <person name="Daghino S."/>
            <person name="Barry K."/>
            <person name="Choi C."/>
            <person name="Cichocki N."/>
            <person name="Clum A."/>
            <person name="Copeland A."/>
            <person name="Hainaut M."/>
            <person name="Haridas S."/>
            <person name="Labutti K."/>
            <person name="Lindquist E."/>
            <person name="Lipzen A."/>
            <person name="Khouja H.-R."/>
            <person name="Murat C."/>
            <person name="Ohm R."/>
            <person name="Olson A."/>
            <person name="Spatafora J."/>
            <person name="Veneault-Fourrey C."/>
            <person name="Henrissat B."/>
            <person name="Grigoriev I."/>
            <person name="Martin F."/>
            <person name="Perotto S."/>
        </authorList>
    </citation>
    <scope>NUCLEOTIDE SEQUENCE [LARGE SCALE GENOMIC DNA]</scope>
    <source>
        <strain evidence="7 8">F</strain>
    </source>
</reference>
<dbReference type="PANTHER" id="PTHR23023">
    <property type="entry name" value="DIMETHYLANILINE MONOOXYGENASE"/>
    <property type="match status" value="1"/>
</dbReference>
<evidence type="ECO:0000256" key="5">
    <source>
        <dbReference type="ARBA" id="ARBA00023002"/>
    </source>
</evidence>
<evidence type="ECO:0000256" key="2">
    <source>
        <dbReference type="ARBA" id="ARBA00022630"/>
    </source>
</evidence>
<dbReference type="PRINTS" id="PR00370">
    <property type="entry name" value="FMOXYGENASE"/>
</dbReference>
<keyword evidence="3" id="KW-0274">FAD</keyword>
<evidence type="ECO:0000256" key="4">
    <source>
        <dbReference type="ARBA" id="ARBA00022857"/>
    </source>
</evidence>
<dbReference type="GO" id="GO:0004499">
    <property type="term" value="F:N,N-dimethylaniline monooxygenase activity"/>
    <property type="evidence" value="ECO:0007669"/>
    <property type="project" value="InterPro"/>
</dbReference>
<dbReference type="GO" id="GO:0050660">
    <property type="term" value="F:flavin adenine dinucleotide binding"/>
    <property type="evidence" value="ECO:0007669"/>
    <property type="project" value="InterPro"/>
</dbReference>
<keyword evidence="6" id="KW-1133">Transmembrane helix</keyword>
<dbReference type="EMBL" id="KZ613950">
    <property type="protein sequence ID" value="PMD36580.1"/>
    <property type="molecule type" value="Genomic_DNA"/>
</dbReference>
<dbReference type="InterPro" id="IPR050346">
    <property type="entry name" value="FMO-like"/>
</dbReference>
<gene>
    <name evidence="7" type="ORF">L207DRAFT_493643</name>
</gene>
<name>A0A2J6RDI3_HYAVF</name>
<dbReference type="InterPro" id="IPR036188">
    <property type="entry name" value="FAD/NAD-bd_sf"/>
</dbReference>
<evidence type="ECO:0000256" key="3">
    <source>
        <dbReference type="ARBA" id="ARBA00022827"/>
    </source>
</evidence>
<dbReference type="AlphaFoldDB" id="A0A2J6RDI3"/>
<dbReference type="GO" id="GO:0050661">
    <property type="term" value="F:NADP binding"/>
    <property type="evidence" value="ECO:0007669"/>
    <property type="project" value="InterPro"/>
</dbReference>
<keyword evidence="2" id="KW-0285">Flavoprotein</keyword>
<evidence type="ECO:0000313" key="8">
    <source>
        <dbReference type="Proteomes" id="UP000235786"/>
    </source>
</evidence>
<keyword evidence="5" id="KW-0560">Oxidoreductase</keyword>
<keyword evidence="6" id="KW-0812">Transmembrane</keyword>
<evidence type="ECO:0000313" key="7">
    <source>
        <dbReference type="EMBL" id="PMD36580.1"/>
    </source>
</evidence>
<evidence type="ECO:0000256" key="6">
    <source>
        <dbReference type="SAM" id="Phobius"/>
    </source>
</evidence>
<organism evidence="7 8">
    <name type="scientific">Hyaloscypha variabilis (strain UAMH 11265 / GT02V1 / F)</name>
    <name type="common">Meliniomyces variabilis</name>
    <dbReference type="NCBI Taxonomy" id="1149755"/>
    <lineage>
        <taxon>Eukaryota</taxon>
        <taxon>Fungi</taxon>
        <taxon>Dikarya</taxon>
        <taxon>Ascomycota</taxon>
        <taxon>Pezizomycotina</taxon>
        <taxon>Leotiomycetes</taxon>
        <taxon>Helotiales</taxon>
        <taxon>Hyaloscyphaceae</taxon>
        <taxon>Hyaloscypha</taxon>
        <taxon>Hyaloscypha variabilis</taxon>
    </lineage>
</organism>
<dbReference type="OrthoDB" id="66881at2759"/>
<keyword evidence="8" id="KW-1185">Reference proteome</keyword>
<dbReference type="Proteomes" id="UP000235786">
    <property type="component" value="Unassembled WGS sequence"/>
</dbReference>
<dbReference type="SUPFAM" id="SSF51905">
    <property type="entry name" value="FAD/NAD(P)-binding domain"/>
    <property type="match status" value="1"/>
</dbReference>
<proteinExistence type="inferred from homology"/>
<protein>
    <submittedName>
        <fullName evidence="7">FAD/NAD(P)-binding domain-containing protein</fullName>
    </submittedName>
</protein>
<dbReference type="InterPro" id="IPR000960">
    <property type="entry name" value="Flavin_mOase"/>
</dbReference>
<evidence type="ECO:0000256" key="1">
    <source>
        <dbReference type="ARBA" id="ARBA00009183"/>
    </source>
</evidence>
<accession>A0A2J6RDI3</accession>